<protein>
    <submittedName>
        <fullName evidence="3">Uncharacterized protein</fullName>
    </submittedName>
</protein>
<reference evidence="3 4" key="1">
    <citation type="submission" date="2016-07" db="EMBL/GenBank/DDBJ databases">
        <title>Draft genome sequence of Methyloligella halotolerans C2T (VKM B-2706T=CCUG 61687T=DSM 25045T), a halotolerant polyhydroxybutyrate accumulating methylotroph.</title>
        <authorList>
            <person name="Vasilenko O.V."/>
            <person name="Doronina N.V."/>
            <person name="Poroshina M.N."/>
            <person name="Tarlachkov S.V."/>
            <person name="Trotsenko Y.A."/>
        </authorList>
    </citation>
    <scope>NUCLEOTIDE SEQUENCE [LARGE SCALE GENOMIC DNA]</scope>
    <source>
        <strain evidence="3 4">VKM B-2706</strain>
    </source>
</reference>
<sequence length="327" mass="34743">MFPRKKPVFFDPHGHRARLLNVVLALAGVFATAAVTVITIGVLIAPDMSPPPGRTAPLSEAGESSRATGTPNEPPIASGQIHNPAPASAGAFRLAFFSYDDEASLQSLKLHTGDVDGLILNWIHLDDATSEALNFPSGDPEMLNSLARVRSLVPKAKLYPSLTLFPERMSLLLDPATREGLAASVAANVEANDFAGVVVGIRSVPPSAQPVLIRTIASLRRTLSSDGRSLILSVPEEVSTESLAQLVPFADFVLIRTENESVMRDTTGPAVSQGWFEGQLLKRLRVVPQEKLIVTIGSYGLDFDASARTRRSPSSAHGISSANPAPS</sequence>
<keyword evidence="2" id="KW-0472">Membrane</keyword>
<name>A0A1E2RZZ3_9HYPH</name>
<dbReference type="InterPro" id="IPR017853">
    <property type="entry name" value="GH"/>
</dbReference>
<comment type="caution">
    <text evidence="3">The sequence shown here is derived from an EMBL/GenBank/DDBJ whole genome shotgun (WGS) entry which is preliminary data.</text>
</comment>
<dbReference type="EMBL" id="MASI01000003">
    <property type="protein sequence ID" value="ODA67730.1"/>
    <property type="molecule type" value="Genomic_DNA"/>
</dbReference>
<dbReference type="SUPFAM" id="SSF51445">
    <property type="entry name" value="(Trans)glycosidases"/>
    <property type="match status" value="1"/>
</dbReference>
<organism evidence="3 4">
    <name type="scientific">Methyloligella halotolerans</name>
    <dbReference type="NCBI Taxonomy" id="1177755"/>
    <lineage>
        <taxon>Bacteria</taxon>
        <taxon>Pseudomonadati</taxon>
        <taxon>Pseudomonadota</taxon>
        <taxon>Alphaproteobacteria</taxon>
        <taxon>Hyphomicrobiales</taxon>
        <taxon>Hyphomicrobiaceae</taxon>
        <taxon>Methyloligella</taxon>
    </lineage>
</organism>
<dbReference type="RefSeq" id="WP_069095040.1">
    <property type="nucleotide sequence ID" value="NZ_MASI01000003.1"/>
</dbReference>
<dbReference type="AlphaFoldDB" id="A0A1E2RZZ3"/>
<gene>
    <name evidence="3" type="ORF">A7A08_01766</name>
</gene>
<dbReference type="Gene3D" id="3.20.20.80">
    <property type="entry name" value="Glycosidases"/>
    <property type="match status" value="1"/>
</dbReference>
<feature type="region of interest" description="Disordered" evidence="1">
    <location>
        <begin position="49"/>
        <end position="82"/>
    </location>
</feature>
<accession>A0A1E2RZZ3</accession>
<keyword evidence="4" id="KW-1185">Reference proteome</keyword>
<proteinExistence type="predicted"/>
<evidence type="ECO:0000313" key="4">
    <source>
        <dbReference type="Proteomes" id="UP000095087"/>
    </source>
</evidence>
<keyword evidence="2" id="KW-1133">Transmembrane helix</keyword>
<keyword evidence="2" id="KW-0812">Transmembrane</keyword>
<evidence type="ECO:0000256" key="1">
    <source>
        <dbReference type="SAM" id="MobiDB-lite"/>
    </source>
</evidence>
<evidence type="ECO:0000256" key="2">
    <source>
        <dbReference type="SAM" id="Phobius"/>
    </source>
</evidence>
<dbReference type="Proteomes" id="UP000095087">
    <property type="component" value="Unassembled WGS sequence"/>
</dbReference>
<evidence type="ECO:0000313" key="3">
    <source>
        <dbReference type="EMBL" id="ODA67730.1"/>
    </source>
</evidence>
<dbReference type="STRING" id="1177755.A7A08_01766"/>
<feature type="transmembrane region" description="Helical" evidence="2">
    <location>
        <begin position="20"/>
        <end position="45"/>
    </location>
</feature>